<evidence type="ECO:0000256" key="1">
    <source>
        <dbReference type="SAM" id="Phobius"/>
    </source>
</evidence>
<keyword evidence="1" id="KW-1133">Transmembrane helix</keyword>
<dbReference type="KEGG" id="pacp:FAZ97_04795"/>
<evidence type="ECO:0000313" key="2">
    <source>
        <dbReference type="EMBL" id="QGZ54287.1"/>
    </source>
</evidence>
<keyword evidence="3" id="KW-1185">Reference proteome</keyword>
<evidence type="ECO:0000313" key="3">
    <source>
        <dbReference type="Proteomes" id="UP000434209"/>
    </source>
</evidence>
<gene>
    <name evidence="2" type="ORF">FAZ97_04795</name>
</gene>
<keyword evidence="1" id="KW-0812">Transmembrane</keyword>
<dbReference type="Proteomes" id="UP000434209">
    <property type="component" value="Chromosome 1"/>
</dbReference>
<proteinExistence type="predicted"/>
<protein>
    <recommendedName>
        <fullName evidence="4">Transmembrane protein</fullName>
    </recommendedName>
</protein>
<feature type="transmembrane region" description="Helical" evidence="1">
    <location>
        <begin position="20"/>
        <end position="40"/>
    </location>
</feature>
<dbReference type="OrthoDB" id="6958086at2"/>
<reference evidence="2 3" key="1">
    <citation type="submission" date="2019-12" db="EMBL/GenBank/DDBJ databases">
        <title>Paraburkholderia acidiphila 7Q-K02 sp. nov and Paraburkholderia acidisoli DHF22 sp. nov., two strains isolated from forest soil.</title>
        <authorList>
            <person name="Gao Z."/>
            <person name="Qiu L."/>
        </authorList>
    </citation>
    <scope>NUCLEOTIDE SEQUENCE [LARGE SCALE GENOMIC DNA]</scope>
    <source>
        <strain evidence="2 3">7Q-K02</strain>
    </source>
</reference>
<dbReference type="RefSeq" id="WP_158757420.1">
    <property type="nucleotide sequence ID" value="NZ_CP046909.1"/>
</dbReference>
<dbReference type="EMBL" id="CP046909">
    <property type="protein sequence ID" value="QGZ54287.1"/>
    <property type="molecule type" value="Genomic_DNA"/>
</dbReference>
<keyword evidence="1" id="KW-0472">Membrane</keyword>
<name>A0A7Z2G3C5_9BURK</name>
<evidence type="ECO:0008006" key="4">
    <source>
        <dbReference type="Google" id="ProtNLM"/>
    </source>
</evidence>
<dbReference type="AlphaFoldDB" id="A0A7Z2G3C5"/>
<accession>A0A7Z2G3C5</accession>
<sequence>MPTLPDWGTIQQVHAAWVQAIGSIGAILVAVIVPTALWALDRHRAHLAEKRRLQAIATITRLAQSALRFLRIEAARTGLPGSNVVAVEAFHEVRIAADAINSIRIDELGSPTLVTNVTTIKRCIGRASGIIPEMLPPTGTVLASPLNFAALVEEVDAAQWAIDKEVGSLR</sequence>
<organism evidence="2 3">
    <name type="scientific">Paraburkholderia acidiphila</name>
    <dbReference type="NCBI Taxonomy" id="2571747"/>
    <lineage>
        <taxon>Bacteria</taxon>
        <taxon>Pseudomonadati</taxon>
        <taxon>Pseudomonadota</taxon>
        <taxon>Betaproteobacteria</taxon>
        <taxon>Burkholderiales</taxon>
        <taxon>Burkholderiaceae</taxon>
        <taxon>Paraburkholderia</taxon>
    </lineage>
</organism>